<proteinExistence type="predicted"/>
<protein>
    <submittedName>
        <fullName evidence="1">Uncharacterized protein</fullName>
    </submittedName>
</protein>
<name>A0A1A8Z9N0_9ACTN</name>
<sequence length="70" mass="7605">MGGRAWALMVGGDDGTLSRHREPAFAPTCRRCLTLMDRLFPAPAVDRRVPVVAQVVVDVVREHGYSGGAR</sequence>
<organism evidence="1 2">
    <name type="scientific">Micromonospora narathiwatensis</name>
    <dbReference type="NCBI Taxonomy" id="299146"/>
    <lineage>
        <taxon>Bacteria</taxon>
        <taxon>Bacillati</taxon>
        <taxon>Actinomycetota</taxon>
        <taxon>Actinomycetes</taxon>
        <taxon>Micromonosporales</taxon>
        <taxon>Micromonosporaceae</taxon>
        <taxon>Micromonospora</taxon>
    </lineage>
</organism>
<keyword evidence="2" id="KW-1185">Reference proteome</keyword>
<evidence type="ECO:0000313" key="1">
    <source>
        <dbReference type="EMBL" id="SBT40568.1"/>
    </source>
</evidence>
<dbReference type="AlphaFoldDB" id="A0A1A8Z9N0"/>
<gene>
    <name evidence="1" type="ORF">GA0070621_1000</name>
</gene>
<reference evidence="1 2" key="1">
    <citation type="submission" date="2016-06" db="EMBL/GenBank/DDBJ databases">
        <authorList>
            <person name="Kjaerup R.B."/>
            <person name="Dalgaard T.S."/>
            <person name="Juul-Madsen H.R."/>
        </authorList>
    </citation>
    <scope>NUCLEOTIDE SEQUENCE [LARGE SCALE GENOMIC DNA]</scope>
    <source>
        <strain evidence="1 2">DSM 45248</strain>
    </source>
</reference>
<evidence type="ECO:0000313" key="2">
    <source>
        <dbReference type="Proteomes" id="UP000198765"/>
    </source>
</evidence>
<accession>A0A1A8Z9N0</accession>
<dbReference type="PATRIC" id="fig|299146.4.peg.1027"/>
<dbReference type="Proteomes" id="UP000198765">
    <property type="component" value="Chromosome I"/>
</dbReference>
<dbReference type="EMBL" id="LT594324">
    <property type="protein sequence ID" value="SBT40568.1"/>
    <property type="molecule type" value="Genomic_DNA"/>
</dbReference>